<dbReference type="OrthoDB" id="9802365at2"/>
<comment type="function">
    <text evidence="2">Adenine glycosylase active on G-A mispairs. MutY also corrects error-prone DNA synthesis past GO lesions which are due to the oxidatively damaged form of guanine: 7,8-dihydro-8-oxoguanine (8-oxo-dGTP).</text>
</comment>
<evidence type="ECO:0000256" key="14">
    <source>
        <dbReference type="RuleBase" id="RU365096"/>
    </source>
</evidence>
<protein>
    <recommendedName>
        <fullName evidence="5 14">Adenine DNA glycosylase</fullName>
        <ecNumber evidence="4 14">3.2.2.31</ecNumber>
    </recommendedName>
</protein>
<dbReference type="PANTHER" id="PTHR42944:SF1">
    <property type="entry name" value="ADENINE DNA GLYCOSYLASE"/>
    <property type="match status" value="1"/>
</dbReference>
<proteinExistence type="inferred from homology"/>
<dbReference type="InterPro" id="IPR044298">
    <property type="entry name" value="MIG/MutY"/>
</dbReference>
<dbReference type="FunFam" id="1.10.340.30:FF:000002">
    <property type="entry name" value="Adenine DNA glycosylase"/>
    <property type="match status" value="1"/>
</dbReference>
<dbReference type="InterPro" id="IPR011257">
    <property type="entry name" value="DNA_glycosylase"/>
</dbReference>
<evidence type="ECO:0000256" key="13">
    <source>
        <dbReference type="ARBA" id="ARBA00023295"/>
    </source>
</evidence>
<evidence type="ECO:0000256" key="10">
    <source>
        <dbReference type="ARBA" id="ARBA00023004"/>
    </source>
</evidence>
<evidence type="ECO:0000256" key="8">
    <source>
        <dbReference type="ARBA" id="ARBA00022763"/>
    </source>
</evidence>
<dbReference type="GO" id="GO:0006298">
    <property type="term" value="P:mismatch repair"/>
    <property type="evidence" value="ECO:0007669"/>
    <property type="project" value="TreeGrafter"/>
</dbReference>
<keyword evidence="8 14" id="KW-0227">DNA damage</keyword>
<dbReference type="STRING" id="1423738.FC84_GL000201"/>
<gene>
    <name evidence="16" type="ORF">FC84_GL000201</name>
</gene>
<dbReference type="Gene3D" id="1.10.1670.10">
    <property type="entry name" value="Helix-hairpin-Helix base-excision DNA repair enzymes (C-terminal)"/>
    <property type="match status" value="1"/>
</dbReference>
<keyword evidence="10 14" id="KW-0408">Iron</keyword>
<keyword evidence="17" id="KW-1185">Reference proteome</keyword>
<feature type="domain" description="HhH-GPD" evidence="15">
    <location>
        <begin position="54"/>
        <end position="205"/>
    </location>
</feature>
<dbReference type="PANTHER" id="PTHR42944">
    <property type="entry name" value="ADENINE DNA GLYCOSYLASE"/>
    <property type="match status" value="1"/>
</dbReference>
<dbReference type="EC" id="3.2.2.31" evidence="4 14"/>
<keyword evidence="6" id="KW-0004">4Fe-4S</keyword>
<dbReference type="GO" id="GO:0032357">
    <property type="term" value="F:oxidized purine DNA binding"/>
    <property type="evidence" value="ECO:0007669"/>
    <property type="project" value="TreeGrafter"/>
</dbReference>
<evidence type="ECO:0000256" key="11">
    <source>
        <dbReference type="ARBA" id="ARBA00023014"/>
    </source>
</evidence>
<evidence type="ECO:0000256" key="5">
    <source>
        <dbReference type="ARBA" id="ARBA00022023"/>
    </source>
</evidence>
<evidence type="ECO:0000256" key="7">
    <source>
        <dbReference type="ARBA" id="ARBA00022723"/>
    </source>
</evidence>
<keyword evidence="11" id="KW-0411">Iron-sulfur</keyword>
<keyword evidence="9" id="KW-0378">Hydrolase</keyword>
<dbReference type="GO" id="GO:0034039">
    <property type="term" value="F:8-oxo-7,8-dihydroguanine DNA N-glycosylase activity"/>
    <property type="evidence" value="ECO:0007669"/>
    <property type="project" value="TreeGrafter"/>
</dbReference>
<evidence type="ECO:0000256" key="9">
    <source>
        <dbReference type="ARBA" id="ARBA00022801"/>
    </source>
</evidence>
<dbReference type="SUPFAM" id="SSF48150">
    <property type="entry name" value="DNA-glycosylase"/>
    <property type="match status" value="1"/>
</dbReference>
<dbReference type="InterPro" id="IPR023170">
    <property type="entry name" value="HhH_base_excis_C"/>
</dbReference>
<dbReference type="Gene3D" id="3.90.79.10">
    <property type="entry name" value="Nucleoside Triphosphate Pyrophosphohydrolase"/>
    <property type="match status" value="1"/>
</dbReference>
<evidence type="ECO:0000256" key="4">
    <source>
        <dbReference type="ARBA" id="ARBA00012045"/>
    </source>
</evidence>
<keyword evidence="7" id="KW-0479">Metal-binding</keyword>
<dbReference type="GO" id="GO:0035485">
    <property type="term" value="F:adenine/guanine mispair binding"/>
    <property type="evidence" value="ECO:0007669"/>
    <property type="project" value="TreeGrafter"/>
</dbReference>
<dbReference type="InterPro" id="IPR015797">
    <property type="entry name" value="NUDIX_hydrolase-like_dom_sf"/>
</dbReference>
<dbReference type="SMART" id="SM00478">
    <property type="entry name" value="ENDO3c"/>
    <property type="match status" value="1"/>
</dbReference>
<name>A0A0R2BU79_9LACO</name>
<accession>A0A0R2BU79</accession>
<evidence type="ECO:0000256" key="2">
    <source>
        <dbReference type="ARBA" id="ARBA00002933"/>
    </source>
</evidence>
<organism evidence="16 17">
    <name type="scientific">Lapidilactobacillus dextrinicus DSM 20335</name>
    <dbReference type="NCBI Taxonomy" id="1423738"/>
    <lineage>
        <taxon>Bacteria</taxon>
        <taxon>Bacillati</taxon>
        <taxon>Bacillota</taxon>
        <taxon>Bacilli</taxon>
        <taxon>Lactobacillales</taxon>
        <taxon>Lactobacillaceae</taxon>
        <taxon>Lapidilactobacillus</taxon>
    </lineage>
</organism>
<dbReference type="GO" id="GO:0046872">
    <property type="term" value="F:metal ion binding"/>
    <property type="evidence" value="ECO:0007669"/>
    <property type="project" value="UniProtKB-UniRule"/>
</dbReference>
<dbReference type="SUPFAM" id="SSF55811">
    <property type="entry name" value="Nudix"/>
    <property type="match status" value="1"/>
</dbReference>
<evidence type="ECO:0000259" key="15">
    <source>
        <dbReference type="SMART" id="SM00478"/>
    </source>
</evidence>
<dbReference type="CDD" id="cd03431">
    <property type="entry name" value="NUDIX_DNA_Glycosylase_C-MutY"/>
    <property type="match status" value="1"/>
</dbReference>
<comment type="caution">
    <text evidence="16">The sequence shown here is derived from an EMBL/GenBank/DDBJ whole genome shotgun (WGS) entry which is preliminary data.</text>
</comment>
<dbReference type="Proteomes" id="UP000051813">
    <property type="component" value="Unassembled WGS sequence"/>
</dbReference>
<dbReference type="Pfam" id="PF00730">
    <property type="entry name" value="HhH-GPD"/>
    <property type="match status" value="1"/>
</dbReference>
<dbReference type="PATRIC" id="fig|1423738.3.peg.202"/>
<comment type="cofactor">
    <cofactor evidence="14">
        <name>[4Fe-4S] cluster</name>
        <dbReference type="ChEBI" id="CHEBI:49883"/>
    </cofactor>
    <text evidence="14">Binds 1 [4Fe-4S] cluster.</text>
</comment>
<dbReference type="EMBL" id="AYYK01000008">
    <property type="protein sequence ID" value="KRM79043.1"/>
    <property type="molecule type" value="Genomic_DNA"/>
</dbReference>
<dbReference type="GO" id="GO:0006284">
    <property type="term" value="P:base-excision repair"/>
    <property type="evidence" value="ECO:0007669"/>
    <property type="project" value="UniProtKB-UniRule"/>
</dbReference>
<dbReference type="InterPro" id="IPR003265">
    <property type="entry name" value="HhH-GPD_domain"/>
</dbReference>
<keyword evidence="13 14" id="KW-0326">Glycosidase</keyword>
<dbReference type="CDD" id="cd00056">
    <property type="entry name" value="ENDO3c"/>
    <property type="match status" value="1"/>
</dbReference>
<dbReference type="GO" id="GO:0000701">
    <property type="term" value="F:purine-specific mismatch base pair DNA N-glycosylase activity"/>
    <property type="evidence" value="ECO:0007669"/>
    <property type="project" value="UniProtKB-EC"/>
</dbReference>
<evidence type="ECO:0000256" key="12">
    <source>
        <dbReference type="ARBA" id="ARBA00023204"/>
    </source>
</evidence>
<evidence type="ECO:0000313" key="17">
    <source>
        <dbReference type="Proteomes" id="UP000051813"/>
    </source>
</evidence>
<dbReference type="InterPro" id="IPR029119">
    <property type="entry name" value="MutY_C"/>
</dbReference>
<dbReference type="Pfam" id="PF14815">
    <property type="entry name" value="NUDIX_4"/>
    <property type="match status" value="1"/>
</dbReference>
<evidence type="ECO:0000256" key="1">
    <source>
        <dbReference type="ARBA" id="ARBA00000843"/>
    </source>
</evidence>
<dbReference type="Gene3D" id="1.10.340.30">
    <property type="entry name" value="Hypothetical protein, domain 2"/>
    <property type="match status" value="1"/>
</dbReference>
<dbReference type="AlphaFoldDB" id="A0A0R2BU79"/>
<keyword evidence="12" id="KW-0234">DNA repair</keyword>
<comment type="catalytic activity">
    <reaction evidence="1 14">
        <text>Hydrolyzes free adenine bases from 7,8-dihydro-8-oxoguanine:adenine mismatched double-stranded DNA, leaving an apurinic site.</text>
        <dbReference type="EC" id="3.2.2.31"/>
    </reaction>
</comment>
<evidence type="ECO:0000256" key="3">
    <source>
        <dbReference type="ARBA" id="ARBA00008343"/>
    </source>
</evidence>
<comment type="similarity">
    <text evidence="3 14">Belongs to the Nth/MutY family.</text>
</comment>
<evidence type="ECO:0000256" key="6">
    <source>
        <dbReference type="ARBA" id="ARBA00022485"/>
    </source>
</evidence>
<reference evidence="16 17" key="1">
    <citation type="journal article" date="2015" name="Genome Announc.">
        <title>Expanding the biotechnology potential of lactobacilli through comparative genomics of 213 strains and associated genera.</title>
        <authorList>
            <person name="Sun Z."/>
            <person name="Harris H.M."/>
            <person name="McCann A."/>
            <person name="Guo C."/>
            <person name="Argimon S."/>
            <person name="Zhang W."/>
            <person name="Yang X."/>
            <person name="Jeffery I.B."/>
            <person name="Cooney J.C."/>
            <person name="Kagawa T.F."/>
            <person name="Liu W."/>
            <person name="Song Y."/>
            <person name="Salvetti E."/>
            <person name="Wrobel A."/>
            <person name="Rasinkangas P."/>
            <person name="Parkhill J."/>
            <person name="Rea M.C."/>
            <person name="O'Sullivan O."/>
            <person name="Ritari J."/>
            <person name="Douillard F.P."/>
            <person name="Paul Ross R."/>
            <person name="Yang R."/>
            <person name="Briner A.E."/>
            <person name="Felis G.E."/>
            <person name="de Vos W.M."/>
            <person name="Barrangou R."/>
            <person name="Klaenhammer T.R."/>
            <person name="Caufield P.W."/>
            <person name="Cui Y."/>
            <person name="Zhang H."/>
            <person name="O'Toole P.W."/>
        </authorList>
    </citation>
    <scope>NUCLEOTIDE SEQUENCE [LARGE SCALE GENOMIC DNA]</scope>
    <source>
        <strain evidence="16 17">DSM 20335</strain>
    </source>
</reference>
<dbReference type="RefSeq" id="WP_057756603.1">
    <property type="nucleotide sequence ID" value="NZ_AYYK01000008.1"/>
</dbReference>
<sequence length="373" mass="42408">MTSIAQQVAQFLTWSPIKINQFRQTLLVWYDQEGRQLPWRVDQEPYHIMISELMLQQTQVQTVIPYYQNFLAKFPTVDDLAAATETDLLNAWSGLGYYSRARNLQKAAQQIVNDYQGQWPQTAVELQNLAGIGPYTASAIASIAFNEPVAAIDGNAFRVFARLLEIDLDITKPKSRLVFQEVGNRLIDPKRPGEFNQAIMDLGSSYMTAKNPDSAHSPIREFNQSWQNGTELNYPVRTKKAKPVPIDYYGLAIHSPAGWLFEKRPEKGMLAHLWMFPLIKVEALDDVSGDSALEKLAVVFAEQSGLELNFQPTELKPITHTFTHQKWQITIVTAELKTAENLEFFPGQWVPQDKIAELPMPTVQAKLNQRLFK</sequence>
<evidence type="ECO:0000313" key="16">
    <source>
        <dbReference type="EMBL" id="KRM79043.1"/>
    </source>
</evidence>
<dbReference type="GO" id="GO:0051539">
    <property type="term" value="F:4 iron, 4 sulfur cluster binding"/>
    <property type="evidence" value="ECO:0007669"/>
    <property type="project" value="UniProtKB-UniRule"/>
</dbReference>